<evidence type="ECO:0000313" key="1">
    <source>
        <dbReference type="EMBL" id="AGC24259.1"/>
    </source>
</evidence>
<dbReference type="InterPro" id="IPR027417">
    <property type="entry name" value="P-loop_NTPase"/>
</dbReference>
<name>L7SZS0_9ACTN</name>
<proteinExistence type="predicted"/>
<accession>L7SZS0</accession>
<reference evidence="1" key="1">
    <citation type="submission" date="2012-07" db="EMBL/GenBank/DDBJ databases">
        <title>Isolation and Characterization of the Pyralomicin Biosynthetic Gene Cluster from Nonomuraea spiralis IMC A-0156.</title>
        <authorList>
            <person name="Flatt P.M."/>
            <person name="Wu X."/>
            <person name="Walters M."/>
            <person name="Perry S."/>
            <person name="Mahmud T."/>
        </authorList>
    </citation>
    <scope>NUCLEOTIDE SEQUENCE</scope>
    <source>
        <strain evidence="1">IMC A-0156</strain>
    </source>
</reference>
<organism evidence="1">
    <name type="scientific">Nonomuraea spiralis</name>
    <dbReference type="NCBI Taxonomy" id="46182"/>
    <lineage>
        <taxon>Bacteria</taxon>
        <taxon>Bacillati</taxon>
        <taxon>Actinomycetota</taxon>
        <taxon>Actinomycetes</taxon>
        <taxon>Streptosporangiales</taxon>
        <taxon>Streptosporangiaceae</taxon>
        <taxon>Nonomuraea</taxon>
    </lineage>
</organism>
<dbReference type="SUPFAM" id="SSF52540">
    <property type="entry name" value="P-loop containing nucleoside triphosphate hydrolases"/>
    <property type="match status" value="1"/>
</dbReference>
<dbReference type="Gene3D" id="3.40.50.300">
    <property type="entry name" value="P-loop containing nucleotide triphosphate hydrolases"/>
    <property type="match status" value="1"/>
</dbReference>
<dbReference type="AlphaFoldDB" id="L7SZS0"/>
<protein>
    <submittedName>
        <fullName evidence="1">PrlE</fullName>
    </submittedName>
</protein>
<sequence length="135" mass="15023">MRLDHRWPGPGLKGRSVAGIVMDQRRCGREEAMALLTRYGISREWMRPYETLRTAQRRALRILLAEVEGVNLLLLSDPTGDLDVPGAETVQHAVRGFPGAVVASTCDRWLTAEFPRLLHFCADGRVREPGAGARC</sequence>
<dbReference type="EMBL" id="JX424761">
    <property type="protein sequence ID" value="AGC24259.1"/>
    <property type="molecule type" value="Genomic_DNA"/>
</dbReference>
<gene>
    <name evidence="1" type="primary">prlE</name>
</gene>